<dbReference type="AlphaFoldDB" id="U7D872"/>
<dbReference type="STRING" id="1313304.CALK_0324"/>
<name>U7D872_9BACT</name>
<evidence type="ECO:0000313" key="1">
    <source>
        <dbReference type="EMBL" id="ERP39155.1"/>
    </source>
</evidence>
<sequence length="631" mass="70921">MALSALPPHVKVKDEVRDILENCKSVTYAVNTKELVELATRDAREDGWHYVEYDVPGKGRVLEAKACQVKNGVSANYVDPYMRRRDPNAMVIADTLPTDKVTHQERFNTDFSSIRTETFEWLKQQDLAVFFFHSGVKECGYPSMVIAPANAGFFALGLSQLQGIIDIEKETDEFDIRGILFIAPPFRHTHYDGKQVVVHNRSEVYHEIFSFNLYPGPSAKKGVYSILLHFGQLENWLTAHASSVRVSTPYGNKTVVMHEGASGGGKSEMLEHIHRNHDGSIIFGTNSVTGERKKVVLPEVCSLEPNTDDMTLCLNHHQKNDGKLYITDAESGWFIRTDHITHYGCDPDIEAMTISPKEPLLFLNIDAQPNGTALVWDHIEDEPGKKCPNPRYVYPRHLSDSVVKEPVAVDVRSFGLRAPVCTKDFPTYGIVGLFHVLPPAIAWLWRLVAPRGFGNPSIVDEAGMQSEGVGSFWPFVTGKRVRYANLLLDQVKAYTKTKYVLIPNQHIGAWEVKFNSEWISREYLARRSGSAITRDEVVPSRCPLLGYSMKEVNLEGQTFGKELLRVETQPEVGEAAYDIGAEKLVNFFKEQLELYRHEDALDPLGKKIIEAVFQDASVAEYDALMDGACLE</sequence>
<accession>U7D872</accession>
<reference evidence="1 2" key="1">
    <citation type="journal article" date="2013" name="Environ. Microbiol.">
        <title>Genome analysis of Chitinivibrio alkaliphilus gen. nov., sp. nov., a novel extremely haloalkaliphilic anaerobic chitinolytic bacterium from the candidate phylum Termite Group 3.</title>
        <authorList>
            <person name="Sorokin D.Y."/>
            <person name="Gumerov V.M."/>
            <person name="Rakitin A.L."/>
            <person name="Beletsky A.V."/>
            <person name="Damste J.S."/>
            <person name="Muyzer G."/>
            <person name="Mardanov A.V."/>
            <person name="Ravin N.V."/>
        </authorList>
    </citation>
    <scope>NUCLEOTIDE SEQUENCE [LARGE SCALE GENOMIC DNA]</scope>
    <source>
        <strain evidence="1 2">ACht1</strain>
    </source>
</reference>
<dbReference type="EMBL" id="ASJR01000002">
    <property type="protein sequence ID" value="ERP39155.1"/>
    <property type="molecule type" value="Genomic_DNA"/>
</dbReference>
<protein>
    <recommendedName>
        <fullName evidence="3">DUF4914 domain-containing protein</fullName>
    </recommendedName>
</protein>
<dbReference type="Pfam" id="PF16260">
    <property type="entry name" value="DUF4914"/>
    <property type="match status" value="1"/>
</dbReference>
<dbReference type="eggNOG" id="ENOG502Z85H">
    <property type="taxonomic scope" value="Bacteria"/>
</dbReference>
<evidence type="ECO:0008006" key="3">
    <source>
        <dbReference type="Google" id="ProtNLM"/>
    </source>
</evidence>
<evidence type="ECO:0000313" key="2">
    <source>
        <dbReference type="Proteomes" id="UP000017148"/>
    </source>
</evidence>
<dbReference type="InterPro" id="IPR032583">
    <property type="entry name" value="DUF4914"/>
</dbReference>
<proteinExistence type="predicted"/>
<dbReference type="OrthoDB" id="9763944at2"/>
<dbReference type="RefSeq" id="WP_022635868.1">
    <property type="nucleotide sequence ID" value="NZ_ASJR01000002.1"/>
</dbReference>
<organism evidence="1 2">
    <name type="scientific">Chitinivibrio alkaliphilus ACht1</name>
    <dbReference type="NCBI Taxonomy" id="1313304"/>
    <lineage>
        <taxon>Bacteria</taxon>
        <taxon>Pseudomonadati</taxon>
        <taxon>Fibrobacterota</taxon>
        <taxon>Chitinivibrionia</taxon>
        <taxon>Chitinivibrionales</taxon>
        <taxon>Chitinivibrionaceae</taxon>
        <taxon>Chitinivibrio</taxon>
    </lineage>
</organism>
<gene>
    <name evidence="1" type="ORF">CALK_0324</name>
</gene>
<dbReference type="Proteomes" id="UP000017148">
    <property type="component" value="Unassembled WGS sequence"/>
</dbReference>
<dbReference type="SUPFAM" id="SSF53795">
    <property type="entry name" value="PEP carboxykinase-like"/>
    <property type="match status" value="1"/>
</dbReference>
<dbReference type="PATRIC" id="fig|1313304.3.peg.305"/>
<comment type="caution">
    <text evidence="1">The sequence shown here is derived from an EMBL/GenBank/DDBJ whole genome shotgun (WGS) entry which is preliminary data.</text>
</comment>
<keyword evidence="2" id="KW-1185">Reference proteome</keyword>